<dbReference type="HOGENOM" id="CLU_2197994_0_0_1"/>
<evidence type="ECO:0000313" key="2">
    <source>
        <dbReference type="EMBL" id="KIK13996.1"/>
    </source>
</evidence>
<accession>A0A0C9YB21</accession>
<reference evidence="2 3" key="1">
    <citation type="submission" date="2014-04" db="EMBL/GenBank/DDBJ databases">
        <authorList>
            <consortium name="DOE Joint Genome Institute"/>
            <person name="Kuo A."/>
            <person name="Kohler A."/>
            <person name="Costa M.D."/>
            <person name="Nagy L.G."/>
            <person name="Floudas D."/>
            <person name="Copeland A."/>
            <person name="Barry K.W."/>
            <person name="Cichocki N."/>
            <person name="Veneault-Fourrey C."/>
            <person name="LaButti K."/>
            <person name="Lindquist E.A."/>
            <person name="Lipzen A."/>
            <person name="Lundell T."/>
            <person name="Morin E."/>
            <person name="Murat C."/>
            <person name="Sun H."/>
            <person name="Tunlid A."/>
            <person name="Henrissat B."/>
            <person name="Grigoriev I.V."/>
            <person name="Hibbett D.S."/>
            <person name="Martin F."/>
            <person name="Nordberg H.P."/>
            <person name="Cantor M.N."/>
            <person name="Hua S.X."/>
        </authorList>
    </citation>
    <scope>NUCLEOTIDE SEQUENCE [LARGE SCALE GENOMIC DNA]</scope>
    <source>
        <strain evidence="2 3">441</strain>
    </source>
</reference>
<dbReference type="Proteomes" id="UP000054018">
    <property type="component" value="Unassembled WGS sequence"/>
</dbReference>
<proteinExistence type="predicted"/>
<protein>
    <submittedName>
        <fullName evidence="2">Uncharacterized protein</fullName>
    </submittedName>
</protein>
<dbReference type="EMBL" id="KN833961">
    <property type="protein sequence ID" value="KIK13996.1"/>
    <property type="molecule type" value="Genomic_DNA"/>
</dbReference>
<evidence type="ECO:0000313" key="3">
    <source>
        <dbReference type="Proteomes" id="UP000054018"/>
    </source>
</evidence>
<feature type="region of interest" description="Disordered" evidence="1">
    <location>
        <begin position="28"/>
        <end position="58"/>
    </location>
</feature>
<name>A0A0C9YB21_9AGAM</name>
<keyword evidence="3" id="KW-1185">Reference proteome</keyword>
<dbReference type="AlphaFoldDB" id="A0A0C9YB21"/>
<evidence type="ECO:0000256" key="1">
    <source>
        <dbReference type="SAM" id="MobiDB-lite"/>
    </source>
</evidence>
<reference evidence="3" key="2">
    <citation type="submission" date="2015-01" db="EMBL/GenBank/DDBJ databases">
        <title>Evolutionary Origins and Diversification of the Mycorrhizal Mutualists.</title>
        <authorList>
            <consortium name="DOE Joint Genome Institute"/>
            <consortium name="Mycorrhizal Genomics Consortium"/>
            <person name="Kohler A."/>
            <person name="Kuo A."/>
            <person name="Nagy L.G."/>
            <person name="Floudas D."/>
            <person name="Copeland A."/>
            <person name="Barry K.W."/>
            <person name="Cichocki N."/>
            <person name="Veneault-Fourrey C."/>
            <person name="LaButti K."/>
            <person name="Lindquist E.A."/>
            <person name="Lipzen A."/>
            <person name="Lundell T."/>
            <person name="Morin E."/>
            <person name="Murat C."/>
            <person name="Riley R."/>
            <person name="Ohm R."/>
            <person name="Sun H."/>
            <person name="Tunlid A."/>
            <person name="Henrissat B."/>
            <person name="Grigoriev I.V."/>
            <person name="Hibbett D.S."/>
            <person name="Martin F."/>
        </authorList>
    </citation>
    <scope>NUCLEOTIDE SEQUENCE [LARGE SCALE GENOMIC DNA]</scope>
    <source>
        <strain evidence="3">441</strain>
    </source>
</reference>
<gene>
    <name evidence="2" type="ORF">PISMIDRAFT_688249</name>
</gene>
<organism evidence="2 3">
    <name type="scientific">Pisolithus microcarpus 441</name>
    <dbReference type="NCBI Taxonomy" id="765257"/>
    <lineage>
        <taxon>Eukaryota</taxon>
        <taxon>Fungi</taxon>
        <taxon>Dikarya</taxon>
        <taxon>Basidiomycota</taxon>
        <taxon>Agaricomycotina</taxon>
        <taxon>Agaricomycetes</taxon>
        <taxon>Agaricomycetidae</taxon>
        <taxon>Boletales</taxon>
        <taxon>Sclerodermatineae</taxon>
        <taxon>Pisolithaceae</taxon>
        <taxon>Pisolithus</taxon>
    </lineage>
</organism>
<sequence length="108" mass="11583">MRGECVVRASIICHLHLRALRFSVGAEGANRAGDGEGAEGVAGGVEVSGPTTPSSTYPDATRLVSEHARPAQSTIIPTSNSTSRRIRNQLQHDNLSHRFVYASVSWIQ</sequence>